<evidence type="ECO:0000256" key="1">
    <source>
        <dbReference type="SAM" id="MobiDB-lite"/>
    </source>
</evidence>
<proteinExistence type="predicted"/>
<feature type="region of interest" description="Disordered" evidence="1">
    <location>
        <begin position="1"/>
        <end position="43"/>
    </location>
</feature>
<dbReference type="AlphaFoldDB" id="A0A318D0A5"/>
<keyword evidence="3" id="KW-1185">Reference proteome</keyword>
<comment type="caution">
    <text evidence="2">The sequence shown here is derived from an EMBL/GenBank/DDBJ whole genome shotgun (WGS) entry which is preliminary data.</text>
</comment>
<evidence type="ECO:0000313" key="3">
    <source>
        <dbReference type="Proteomes" id="UP000247689"/>
    </source>
</evidence>
<feature type="region of interest" description="Disordered" evidence="1">
    <location>
        <begin position="82"/>
        <end position="105"/>
    </location>
</feature>
<feature type="compositionally biased region" description="Polar residues" evidence="1">
    <location>
        <begin position="87"/>
        <end position="105"/>
    </location>
</feature>
<dbReference type="EMBL" id="QICH01000128">
    <property type="protein sequence ID" value="PXF62233.1"/>
    <property type="molecule type" value="Genomic_DNA"/>
</dbReference>
<protein>
    <submittedName>
        <fullName evidence="2">Uncharacterized protein</fullName>
    </submittedName>
</protein>
<organism evidence="2 3">
    <name type="scientific">Kangiella spongicola</name>
    <dbReference type="NCBI Taxonomy" id="796379"/>
    <lineage>
        <taxon>Bacteria</taxon>
        <taxon>Pseudomonadati</taxon>
        <taxon>Pseudomonadota</taxon>
        <taxon>Gammaproteobacteria</taxon>
        <taxon>Kangiellales</taxon>
        <taxon>Kangiellaceae</taxon>
        <taxon>Kangiella</taxon>
    </lineage>
</organism>
<accession>A0A318D0A5</accession>
<feature type="compositionally biased region" description="Basic and acidic residues" evidence="1">
    <location>
        <begin position="1"/>
        <end position="16"/>
    </location>
</feature>
<sequence length="105" mass="11926">MDRALEEEDEGKRDTRSWSPSNLPDPLEPHFLPQSLGNQTSSEPLQLLEREFLRVTTLLRGSFFRPRWPTHFPSGLLFQTPWPGETSAGTGHNSTQANNMAPSFF</sequence>
<dbReference type="Proteomes" id="UP000247689">
    <property type="component" value="Unassembled WGS sequence"/>
</dbReference>
<reference evidence="2 3" key="1">
    <citation type="submission" date="2018-05" db="EMBL/GenBank/DDBJ databases">
        <title>Kangiella spongicola genome sequence.</title>
        <authorList>
            <person name="Maclea K.S."/>
            <person name="Goen A.E."/>
            <person name="Kelley C."/>
            <person name="Underriner A."/>
            <person name="Silverwood T."/>
            <person name="Trachtenberg A.M."/>
        </authorList>
    </citation>
    <scope>NUCLEOTIDE SEQUENCE [LARGE SCALE GENOMIC DNA]</scope>
    <source>
        <strain evidence="2 3">ATCC BAA-2076</strain>
    </source>
</reference>
<gene>
    <name evidence="2" type="ORF">DL796_12645</name>
</gene>
<name>A0A318D0A5_9GAMM</name>
<evidence type="ECO:0000313" key="2">
    <source>
        <dbReference type="EMBL" id="PXF62233.1"/>
    </source>
</evidence>